<organism evidence="2 3">
    <name type="scientific">Corynebacterium stercoris</name>
    <dbReference type="NCBI Taxonomy" id="2943490"/>
    <lineage>
        <taxon>Bacteria</taxon>
        <taxon>Bacillati</taxon>
        <taxon>Actinomycetota</taxon>
        <taxon>Actinomycetes</taxon>
        <taxon>Mycobacteriales</taxon>
        <taxon>Corynebacteriaceae</taxon>
        <taxon>Corynebacterium</taxon>
    </lineage>
</organism>
<gene>
    <name evidence="2" type="ORF">M5J20_10325</name>
</gene>
<dbReference type="Gene3D" id="3.40.50.150">
    <property type="entry name" value="Vaccinia Virus protein VP39"/>
    <property type="match status" value="1"/>
</dbReference>
<dbReference type="PANTHER" id="PTHR43591">
    <property type="entry name" value="METHYLTRANSFERASE"/>
    <property type="match status" value="1"/>
</dbReference>
<dbReference type="Pfam" id="PF08241">
    <property type="entry name" value="Methyltransf_11"/>
    <property type="match status" value="1"/>
</dbReference>
<evidence type="ECO:0000259" key="1">
    <source>
        <dbReference type="Pfam" id="PF08241"/>
    </source>
</evidence>
<protein>
    <submittedName>
        <fullName evidence="2">Class I SAM-dependent methyltransferase</fullName>
    </submittedName>
</protein>
<dbReference type="RefSeq" id="WP_253579295.1">
    <property type="nucleotide sequence ID" value="NZ_JAMFTQ010000018.1"/>
</dbReference>
<dbReference type="EMBL" id="JAMFTQ010000018">
    <property type="protein sequence ID" value="MCP1388569.1"/>
    <property type="molecule type" value="Genomic_DNA"/>
</dbReference>
<dbReference type="SUPFAM" id="SSF53335">
    <property type="entry name" value="S-adenosyl-L-methionine-dependent methyltransferases"/>
    <property type="match status" value="1"/>
</dbReference>
<feature type="domain" description="Methyltransferase type 11" evidence="1">
    <location>
        <begin position="54"/>
        <end position="146"/>
    </location>
</feature>
<dbReference type="Proteomes" id="UP001204000">
    <property type="component" value="Unassembled WGS sequence"/>
</dbReference>
<accession>A0ABT1G3I6</accession>
<dbReference type="CDD" id="cd02440">
    <property type="entry name" value="AdoMet_MTases"/>
    <property type="match status" value="1"/>
</dbReference>
<keyword evidence="2" id="KW-0808">Transferase</keyword>
<evidence type="ECO:0000313" key="2">
    <source>
        <dbReference type="EMBL" id="MCP1388569.1"/>
    </source>
</evidence>
<keyword evidence="2" id="KW-0489">Methyltransferase</keyword>
<keyword evidence="3" id="KW-1185">Reference proteome</keyword>
<dbReference type="InterPro" id="IPR029063">
    <property type="entry name" value="SAM-dependent_MTases_sf"/>
</dbReference>
<name>A0ABT1G3I6_9CORY</name>
<proteinExistence type="predicted"/>
<dbReference type="InterPro" id="IPR013216">
    <property type="entry name" value="Methyltransf_11"/>
</dbReference>
<dbReference type="GO" id="GO:0032259">
    <property type="term" value="P:methylation"/>
    <property type="evidence" value="ECO:0007669"/>
    <property type="project" value="UniProtKB-KW"/>
</dbReference>
<evidence type="ECO:0000313" key="3">
    <source>
        <dbReference type="Proteomes" id="UP001204000"/>
    </source>
</evidence>
<comment type="caution">
    <text evidence="2">The sequence shown here is derived from an EMBL/GenBank/DDBJ whole genome shotgun (WGS) entry which is preliminary data.</text>
</comment>
<dbReference type="GO" id="GO:0008168">
    <property type="term" value="F:methyltransferase activity"/>
    <property type="evidence" value="ECO:0007669"/>
    <property type="project" value="UniProtKB-KW"/>
</dbReference>
<sequence>MSDASRANRAFWDADAARYHASHPEYLAGFHWCPEMLAEEDAHLLGDVRDVAVLEIGCGSAPCASWVAAQQSGAGFVAGFDLSSGMLARADGSVPLVQADVLAIPFASGVFDIVFSAFGGLPFVRDIDAAFGEVRRVLADGGRFVFSVTHPMRWVFPDDPASMQAEISYFQREYEEYDENGTLTYAEYHRTFGDWVRTLGAAGSWLADVIEPEWPADLDLEFGQWSPARGAIFPGTAIFVAFKAG</sequence>
<reference evidence="2" key="1">
    <citation type="submission" date="2022-05" db="EMBL/GenBank/DDBJ databases">
        <title>Corynebacterium sp. TA-R-1 sp. nov., isolated from human feces.</title>
        <authorList>
            <person name="Shamsuzzaman M."/>
            <person name="Dahal R.H."/>
        </authorList>
    </citation>
    <scope>NUCLEOTIDE SEQUENCE</scope>
    <source>
        <strain evidence="2">TA-R-1</strain>
    </source>
</reference>